<dbReference type="SMART" id="SM00360">
    <property type="entry name" value="RRM"/>
    <property type="match status" value="1"/>
</dbReference>
<dbReference type="InterPro" id="IPR034229">
    <property type="entry name" value="eIF4H_RRM"/>
</dbReference>
<feature type="compositionally biased region" description="Basic and acidic residues" evidence="12">
    <location>
        <begin position="329"/>
        <end position="340"/>
    </location>
</feature>
<evidence type="ECO:0000256" key="1">
    <source>
        <dbReference type="ARBA" id="ARBA00004556"/>
    </source>
</evidence>
<dbReference type="PROSITE" id="PS50102">
    <property type="entry name" value="RRM"/>
    <property type="match status" value="1"/>
</dbReference>
<comment type="function">
    <text evidence="10">Stimulates the RNA helicase activity of EIF4A in the translation initiation complex. Binds weakly mRNA.</text>
</comment>
<evidence type="ECO:0000256" key="11">
    <source>
        <dbReference type="PROSITE-ProRule" id="PRU00176"/>
    </source>
</evidence>
<sequence length="340" mass="36592">MADYDDRGYGRNKPRGDYNGDYDRGYNDRGGYGNDQSSYGNDRGGYSNDRGNYGGGGRQGYGGDRGYGSSRGSYDNRRGGGGGGGYNNRPPAGVVEIPTEPPFVVYMGNLPFGIVQGDLETIFKDLAVRSVRLVHDKETGRFKGFCYVEFEDVESLKEALDYDNALLEDRQIKVAVAAGKRDRNQGGGRGGRGGGAGGGGRGGWQDRGGDSRGSYSGGGPRRDDRDGYRGGGSRGGGGGYGGYNDRGGGYGRDRDYGGAPPRRRDDRAEEFREASPESAKQRPKLNLKPRTVKDPPNAMAETTRNESIFGKGKPREKRPEDDLAPPSNDRSRNTSESSAH</sequence>
<organism evidence="14 15">
    <name type="scientific">Elysia marginata</name>
    <dbReference type="NCBI Taxonomy" id="1093978"/>
    <lineage>
        <taxon>Eukaryota</taxon>
        <taxon>Metazoa</taxon>
        <taxon>Spiralia</taxon>
        <taxon>Lophotrochozoa</taxon>
        <taxon>Mollusca</taxon>
        <taxon>Gastropoda</taxon>
        <taxon>Heterobranchia</taxon>
        <taxon>Euthyneura</taxon>
        <taxon>Panpulmonata</taxon>
        <taxon>Sacoglossa</taxon>
        <taxon>Placobranchoidea</taxon>
        <taxon>Plakobranchidae</taxon>
        <taxon>Elysia</taxon>
    </lineage>
</organism>
<evidence type="ECO:0000256" key="3">
    <source>
        <dbReference type="ARBA" id="ARBA00022481"/>
    </source>
</evidence>
<dbReference type="PANTHER" id="PTHR23236:SF11">
    <property type="entry name" value="EUKARYOTIC TRANSLATION INITIATION FACTOR 4H"/>
    <property type="match status" value="1"/>
</dbReference>
<dbReference type="EMBL" id="BMAT01009164">
    <property type="protein sequence ID" value="GFS00024.1"/>
    <property type="molecule type" value="Genomic_DNA"/>
</dbReference>
<keyword evidence="7 11" id="KW-0694">RNA-binding</keyword>
<feature type="compositionally biased region" description="Basic and acidic residues" evidence="12">
    <location>
        <begin position="251"/>
        <end position="275"/>
    </location>
</feature>
<dbReference type="GO" id="GO:0048471">
    <property type="term" value="C:perinuclear region of cytoplasm"/>
    <property type="evidence" value="ECO:0007669"/>
    <property type="project" value="UniProtKB-SubCell"/>
</dbReference>
<proteinExistence type="predicted"/>
<comment type="subcellular location">
    <subcellularLocation>
        <location evidence="1">Cytoplasm</location>
        <location evidence="1">Perinuclear region</location>
    </subcellularLocation>
</comment>
<evidence type="ECO:0000256" key="10">
    <source>
        <dbReference type="ARBA" id="ARBA00025462"/>
    </source>
</evidence>
<dbReference type="PANTHER" id="PTHR23236">
    <property type="entry name" value="EUKARYOTIC TRANSLATION INITIATION FACTOR 4B/4H"/>
    <property type="match status" value="1"/>
</dbReference>
<feature type="domain" description="RRM" evidence="13">
    <location>
        <begin position="103"/>
        <end position="179"/>
    </location>
</feature>
<dbReference type="GO" id="GO:0003723">
    <property type="term" value="F:RNA binding"/>
    <property type="evidence" value="ECO:0007669"/>
    <property type="project" value="UniProtKB-UniRule"/>
</dbReference>
<dbReference type="Proteomes" id="UP000762676">
    <property type="component" value="Unassembled WGS sequence"/>
</dbReference>
<evidence type="ECO:0000256" key="2">
    <source>
        <dbReference type="ARBA" id="ARBA00013856"/>
    </source>
</evidence>
<protein>
    <recommendedName>
        <fullName evidence="2">Eukaryotic translation initiation factor 4H</fullName>
    </recommendedName>
</protein>
<name>A0AAV4HSK9_9GAST</name>
<keyword evidence="3" id="KW-0488">Methylation</keyword>
<dbReference type="Pfam" id="PF00076">
    <property type="entry name" value="RRM_1"/>
    <property type="match status" value="1"/>
</dbReference>
<feature type="region of interest" description="Disordered" evidence="12">
    <location>
        <begin position="1"/>
        <end position="92"/>
    </location>
</feature>
<dbReference type="SUPFAM" id="SSF54928">
    <property type="entry name" value="RNA-binding domain, RBD"/>
    <property type="match status" value="1"/>
</dbReference>
<keyword evidence="4" id="KW-0963">Cytoplasm</keyword>
<keyword evidence="9" id="KW-0007">Acetylation</keyword>
<keyword evidence="5 14" id="KW-0396">Initiation factor</keyword>
<evidence type="ECO:0000256" key="7">
    <source>
        <dbReference type="ARBA" id="ARBA00022884"/>
    </source>
</evidence>
<dbReference type="InterPro" id="IPR012677">
    <property type="entry name" value="Nucleotide-bd_a/b_plait_sf"/>
</dbReference>
<evidence type="ECO:0000256" key="6">
    <source>
        <dbReference type="ARBA" id="ARBA00022553"/>
    </source>
</evidence>
<feature type="compositionally biased region" description="Gly residues" evidence="12">
    <location>
        <begin position="185"/>
        <end position="206"/>
    </location>
</feature>
<dbReference type="InterPro" id="IPR000504">
    <property type="entry name" value="RRM_dom"/>
</dbReference>
<evidence type="ECO:0000256" key="5">
    <source>
        <dbReference type="ARBA" id="ARBA00022540"/>
    </source>
</evidence>
<feature type="compositionally biased region" description="Gly residues" evidence="12">
    <location>
        <begin position="229"/>
        <end position="250"/>
    </location>
</feature>
<keyword evidence="8" id="KW-0648">Protein biosynthesis</keyword>
<evidence type="ECO:0000256" key="9">
    <source>
        <dbReference type="ARBA" id="ARBA00022990"/>
    </source>
</evidence>
<feature type="region of interest" description="Disordered" evidence="12">
    <location>
        <begin position="178"/>
        <end position="340"/>
    </location>
</feature>
<dbReference type="InterPro" id="IPR035979">
    <property type="entry name" value="RBD_domain_sf"/>
</dbReference>
<dbReference type="Gene3D" id="3.30.70.330">
    <property type="match status" value="1"/>
</dbReference>
<feature type="compositionally biased region" description="Gly residues" evidence="12">
    <location>
        <begin position="52"/>
        <end position="66"/>
    </location>
</feature>
<accession>A0AAV4HSK9</accession>
<evidence type="ECO:0000256" key="12">
    <source>
        <dbReference type="SAM" id="MobiDB-lite"/>
    </source>
</evidence>
<keyword evidence="15" id="KW-1185">Reference proteome</keyword>
<evidence type="ECO:0000313" key="14">
    <source>
        <dbReference type="EMBL" id="GFS00024.1"/>
    </source>
</evidence>
<keyword evidence="6" id="KW-0597">Phosphoprotein</keyword>
<comment type="caution">
    <text evidence="14">The sequence shown here is derived from an EMBL/GenBank/DDBJ whole genome shotgun (WGS) entry which is preliminary data.</text>
</comment>
<evidence type="ECO:0000313" key="15">
    <source>
        <dbReference type="Proteomes" id="UP000762676"/>
    </source>
</evidence>
<evidence type="ECO:0000256" key="8">
    <source>
        <dbReference type="ARBA" id="ARBA00022917"/>
    </source>
</evidence>
<feature type="compositionally biased region" description="Basic and acidic residues" evidence="12">
    <location>
        <begin position="1"/>
        <end position="27"/>
    </location>
</feature>
<evidence type="ECO:0000259" key="13">
    <source>
        <dbReference type="PROSITE" id="PS50102"/>
    </source>
</evidence>
<dbReference type="GO" id="GO:0003743">
    <property type="term" value="F:translation initiation factor activity"/>
    <property type="evidence" value="ECO:0007669"/>
    <property type="project" value="UniProtKB-KW"/>
</dbReference>
<gene>
    <name evidence="14" type="ORF">ElyMa_004543100</name>
</gene>
<dbReference type="AlphaFoldDB" id="A0AAV4HSK9"/>
<reference evidence="14 15" key="1">
    <citation type="journal article" date="2021" name="Elife">
        <title>Chloroplast acquisition without the gene transfer in kleptoplastic sea slugs, Plakobranchus ocellatus.</title>
        <authorList>
            <person name="Maeda T."/>
            <person name="Takahashi S."/>
            <person name="Yoshida T."/>
            <person name="Shimamura S."/>
            <person name="Takaki Y."/>
            <person name="Nagai Y."/>
            <person name="Toyoda A."/>
            <person name="Suzuki Y."/>
            <person name="Arimoto A."/>
            <person name="Ishii H."/>
            <person name="Satoh N."/>
            <person name="Nishiyama T."/>
            <person name="Hasebe M."/>
            <person name="Maruyama T."/>
            <person name="Minagawa J."/>
            <person name="Obokata J."/>
            <person name="Shigenobu S."/>
        </authorList>
    </citation>
    <scope>NUCLEOTIDE SEQUENCE [LARGE SCALE GENOMIC DNA]</scope>
</reference>
<dbReference type="CDD" id="cd12401">
    <property type="entry name" value="RRM_eIF4H"/>
    <property type="match status" value="1"/>
</dbReference>
<evidence type="ECO:0000256" key="4">
    <source>
        <dbReference type="ARBA" id="ARBA00022490"/>
    </source>
</evidence>